<comment type="similarity">
    <text evidence="2 4">Belongs to the pterin-4-alpha-carbinolamine dehydratase family.</text>
</comment>
<accession>A0A3L0VYR4</accession>
<dbReference type="EMBL" id="RNRV01000019">
    <property type="protein sequence ID" value="MHO05116.1"/>
    <property type="molecule type" value="Genomic_DNA"/>
</dbReference>
<dbReference type="PANTHER" id="PTHR42805:SF1">
    <property type="entry name" value="PTERIN-4-ALPHA-CARBINOLAMINE DEHYDRATASE-RELATED"/>
    <property type="match status" value="1"/>
</dbReference>
<dbReference type="GO" id="GO:0008124">
    <property type="term" value="F:4-alpha-hydroxytetrahydrobiopterin dehydratase activity"/>
    <property type="evidence" value="ECO:0007669"/>
    <property type="project" value="UniProtKB-UniRule"/>
</dbReference>
<comment type="caution">
    <text evidence="5">The sequence shown here is derived from an EMBL/GenBank/DDBJ whole genome shotgun (WGS) entry which is preliminary data.</text>
</comment>
<dbReference type="NCBIfam" id="NF002016">
    <property type="entry name" value="PRK00823.1-1"/>
    <property type="match status" value="1"/>
</dbReference>
<evidence type="ECO:0000256" key="4">
    <source>
        <dbReference type="HAMAP-Rule" id="MF_00434"/>
    </source>
</evidence>
<dbReference type="EC" id="4.2.1.96" evidence="4"/>
<dbReference type="Pfam" id="PF01329">
    <property type="entry name" value="Pterin_4a"/>
    <property type="match status" value="1"/>
</dbReference>
<evidence type="ECO:0000313" key="5">
    <source>
        <dbReference type="EMBL" id="MHO05116.1"/>
    </source>
</evidence>
<dbReference type="HAMAP" id="MF_00434">
    <property type="entry name" value="Pterin_4_alpha"/>
    <property type="match status" value="1"/>
</dbReference>
<name>A0A3L0VYR4_ECOLX</name>
<comment type="catalytic activity">
    <reaction evidence="1 4">
        <text>(4aS,6R)-4a-hydroxy-L-erythro-5,6,7,8-tetrahydrobiopterin = (6R)-L-erythro-6,7-dihydrobiopterin + H2O</text>
        <dbReference type="Rhea" id="RHEA:11920"/>
        <dbReference type="ChEBI" id="CHEBI:15377"/>
        <dbReference type="ChEBI" id="CHEBI:15642"/>
        <dbReference type="ChEBI" id="CHEBI:43120"/>
        <dbReference type="EC" id="4.2.1.96"/>
    </reaction>
</comment>
<dbReference type="InterPro" id="IPR001533">
    <property type="entry name" value="Pterin_deHydtase"/>
</dbReference>
<protein>
    <recommendedName>
        <fullName evidence="4">Putative pterin-4-alpha-carbinolamine dehydratase</fullName>
        <shortName evidence="4">PHS</shortName>
        <ecNumber evidence="4">4.2.1.96</ecNumber>
    </recommendedName>
    <alternativeName>
        <fullName evidence="4">4-alpha-hydroxy-tetrahydropterin dehydratase</fullName>
    </alternativeName>
    <alternativeName>
        <fullName evidence="4">Pterin carbinolamine dehydratase</fullName>
        <shortName evidence="4">PCD</shortName>
    </alternativeName>
</protein>
<dbReference type="InterPro" id="IPR050376">
    <property type="entry name" value="Pterin-4-alpha-carb_dehyd"/>
</dbReference>
<sequence length="117" mass="13479">MSKLASQQCEACRADAPKVSEQELSELMHLIPDWQPLVVKGELQLRREFTFRNFKEALAFTNRLGELAEAEFHHPAILTEWGKVTVSWWTHKIGGLHRNDFIMAARTDQLLSDPVHK</sequence>
<gene>
    <name evidence="5" type="ORF">D9F05_12130</name>
</gene>
<dbReference type="AlphaFoldDB" id="A0A3L0VYR4"/>
<evidence type="ECO:0000256" key="3">
    <source>
        <dbReference type="ARBA" id="ARBA00023239"/>
    </source>
</evidence>
<dbReference type="CDD" id="cd00913">
    <property type="entry name" value="PCD_DCoH_subfamily_a"/>
    <property type="match status" value="1"/>
</dbReference>
<dbReference type="Gene3D" id="3.30.1360.20">
    <property type="entry name" value="Transcriptional coactivator/pterin dehydratase"/>
    <property type="match status" value="1"/>
</dbReference>
<evidence type="ECO:0000256" key="1">
    <source>
        <dbReference type="ARBA" id="ARBA00001554"/>
    </source>
</evidence>
<reference evidence="5" key="1">
    <citation type="submission" date="2018-10" db="EMBL/GenBank/DDBJ databases">
        <authorList>
            <consortium name="NARMS: The National Antimicrobial Resistance Monitoring System"/>
        </authorList>
    </citation>
    <scope>NUCLEOTIDE SEQUENCE [LARGE SCALE GENOMIC DNA]</scope>
    <source>
        <strain evidence="5">CVM N17EC0388</strain>
    </source>
</reference>
<dbReference type="SUPFAM" id="SSF55248">
    <property type="entry name" value="PCD-like"/>
    <property type="match status" value="1"/>
</dbReference>
<dbReference type="InterPro" id="IPR036428">
    <property type="entry name" value="PCD_sf"/>
</dbReference>
<evidence type="ECO:0000256" key="2">
    <source>
        <dbReference type="ARBA" id="ARBA00006472"/>
    </source>
</evidence>
<proteinExistence type="inferred from homology"/>
<organism evidence="5">
    <name type="scientific">Escherichia coli</name>
    <dbReference type="NCBI Taxonomy" id="562"/>
    <lineage>
        <taxon>Bacteria</taxon>
        <taxon>Pseudomonadati</taxon>
        <taxon>Pseudomonadota</taxon>
        <taxon>Gammaproteobacteria</taxon>
        <taxon>Enterobacterales</taxon>
        <taxon>Enterobacteriaceae</taxon>
        <taxon>Escherichia</taxon>
    </lineage>
</organism>
<dbReference type="PANTHER" id="PTHR42805">
    <property type="entry name" value="PTERIN-4-ALPHA-CARBINOLAMINE DEHYDRATASE-RELATED"/>
    <property type="match status" value="1"/>
</dbReference>
<dbReference type="GO" id="GO:0006729">
    <property type="term" value="P:tetrahydrobiopterin biosynthetic process"/>
    <property type="evidence" value="ECO:0007669"/>
    <property type="project" value="InterPro"/>
</dbReference>
<keyword evidence="3 4" id="KW-0456">Lyase</keyword>